<organism evidence="2 3">
    <name type="scientific">Lactuca saligna</name>
    <name type="common">Willowleaf lettuce</name>
    <dbReference type="NCBI Taxonomy" id="75948"/>
    <lineage>
        <taxon>Eukaryota</taxon>
        <taxon>Viridiplantae</taxon>
        <taxon>Streptophyta</taxon>
        <taxon>Embryophyta</taxon>
        <taxon>Tracheophyta</taxon>
        <taxon>Spermatophyta</taxon>
        <taxon>Magnoliopsida</taxon>
        <taxon>eudicotyledons</taxon>
        <taxon>Gunneridae</taxon>
        <taxon>Pentapetalae</taxon>
        <taxon>asterids</taxon>
        <taxon>campanulids</taxon>
        <taxon>Asterales</taxon>
        <taxon>Asteraceae</taxon>
        <taxon>Cichorioideae</taxon>
        <taxon>Cichorieae</taxon>
        <taxon>Lactucinae</taxon>
        <taxon>Lactuca</taxon>
    </lineage>
</organism>
<feature type="compositionally biased region" description="Acidic residues" evidence="1">
    <location>
        <begin position="42"/>
        <end position="51"/>
    </location>
</feature>
<protein>
    <submittedName>
        <fullName evidence="2">Uncharacterized protein</fullName>
    </submittedName>
</protein>
<dbReference type="PANTHER" id="PTHR34190:SF10">
    <property type="entry name" value="TERNARY COMPLEX FACTOR MIP1 LEUCINE-ZIPPER DOMAIN-CONTAINING PROTEIN"/>
    <property type="match status" value="1"/>
</dbReference>
<evidence type="ECO:0000313" key="3">
    <source>
        <dbReference type="Proteomes" id="UP001177003"/>
    </source>
</evidence>
<dbReference type="AlphaFoldDB" id="A0AA35V2Z6"/>
<dbReference type="Proteomes" id="UP001177003">
    <property type="component" value="Chromosome 0"/>
</dbReference>
<gene>
    <name evidence="2" type="ORF">LSALG_LOCUS6405</name>
</gene>
<sequence>MEPTLPVLPRIDRLDRLLQKLEEKHSKSTRFGSTTTNNGSHDDDDDDDDYDHGDNHKEKLEEQTNCKTLLSALDDVHHKGTLIDRLSMLENRVLKLILDMEERSTSRSSSSTAYATREENEFPLNNCAKKTIGEGKRKVNLKWMRWFSVRC</sequence>
<keyword evidence="3" id="KW-1185">Reference proteome</keyword>
<reference evidence="2" key="1">
    <citation type="submission" date="2023-04" db="EMBL/GenBank/DDBJ databases">
        <authorList>
            <person name="Vijverberg K."/>
            <person name="Xiong W."/>
            <person name="Schranz E."/>
        </authorList>
    </citation>
    <scope>NUCLEOTIDE SEQUENCE</scope>
</reference>
<feature type="compositionally biased region" description="Basic and acidic residues" evidence="1">
    <location>
        <begin position="52"/>
        <end position="63"/>
    </location>
</feature>
<feature type="compositionally biased region" description="Polar residues" evidence="1">
    <location>
        <begin position="29"/>
        <end position="39"/>
    </location>
</feature>
<evidence type="ECO:0000256" key="1">
    <source>
        <dbReference type="SAM" id="MobiDB-lite"/>
    </source>
</evidence>
<dbReference type="EMBL" id="OX465086">
    <property type="protein sequence ID" value="CAI9265821.1"/>
    <property type="molecule type" value="Genomic_DNA"/>
</dbReference>
<name>A0AA35V2Z6_LACSI</name>
<accession>A0AA35V2Z6</accession>
<dbReference type="PANTHER" id="PTHR34190">
    <property type="entry name" value="EXPRESSED PROTEIN"/>
    <property type="match status" value="1"/>
</dbReference>
<feature type="region of interest" description="Disordered" evidence="1">
    <location>
        <begin position="25"/>
        <end position="63"/>
    </location>
</feature>
<evidence type="ECO:0000313" key="2">
    <source>
        <dbReference type="EMBL" id="CAI9265821.1"/>
    </source>
</evidence>
<proteinExistence type="predicted"/>